<dbReference type="InterPro" id="IPR032675">
    <property type="entry name" value="LRR_dom_sf"/>
</dbReference>
<organism evidence="1 2">
    <name type="scientific">Roridomyces roridus</name>
    <dbReference type="NCBI Taxonomy" id="1738132"/>
    <lineage>
        <taxon>Eukaryota</taxon>
        <taxon>Fungi</taxon>
        <taxon>Dikarya</taxon>
        <taxon>Basidiomycota</taxon>
        <taxon>Agaricomycotina</taxon>
        <taxon>Agaricomycetes</taxon>
        <taxon>Agaricomycetidae</taxon>
        <taxon>Agaricales</taxon>
        <taxon>Marasmiineae</taxon>
        <taxon>Mycenaceae</taxon>
        <taxon>Roridomyces</taxon>
    </lineage>
</organism>
<dbReference type="EMBL" id="JARKIF010000007">
    <property type="protein sequence ID" value="KAJ7635041.1"/>
    <property type="molecule type" value="Genomic_DNA"/>
</dbReference>
<dbReference type="Proteomes" id="UP001221142">
    <property type="component" value="Unassembled WGS sequence"/>
</dbReference>
<gene>
    <name evidence="1" type="ORF">FB45DRAFT_479793</name>
</gene>
<protein>
    <recommendedName>
        <fullName evidence="3">F-box domain-containing protein</fullName>
    </recommendedName>
</protein>
<keyword evidence="2" id="KW-1185">Reference proteome</keyword>
<evidence type="ECO:0000313" key="1">
    <source>
        <dbReference type="EMBL" id="KAJ7635041.1"/>
    </source>
</evidence>
<dbReference type="Gene3D" id="3.80.10.10">
    <property type="entry name" value="Ribonuclease Inhibitor"/>
    <property type="match status" value="1"/>
</dbReference>
<reference evidence="1" key="1">
    <citation type="submission" date="2023-03" db="EMBL/GenBank/DDBJ databases">
        <title>Massive genome expansion in bonnet fungi (Mycena s.s.) driven by repeated elements and novel gene families across ecological guilds.</title>
        <authorList>
            <consortium name="Lawrence Berkeley National Laboratory"/>
            <person name="Harder C.B."/>
            <person name="Miyauchi S."/>
            <person name="Viragh M."/>
            <person name="Kuo A."/>
            <person name="Thoen E."/>
            <person name="Andreopoulos B."/>
            <person name="Lu D."/>
            <person name="Skrede I."/>
            <person name="Drula E."/>
            <person name="Henrissat B."/>
            <person name="Morin E."/>
            <person name="Kohler A."/>
            <person name="Barry K."/>
            <person name="LaButti K."/>
            <person name="Morin E."/>
            <person name="Salamov A."/>
            <person name="Lipzen A."/>
            <person name="Mereny Z."/>
            <person name="Hegedus B."/>
            <person name="Baldrian P."/>
            <person name="Stursova M."/>
            <person name="Weitz H."/>
            <person name="Taylor A."/>
            <person name="Grigoriev I.V."/>
            <person name="Nagy L.G."/>
            <person name="Martin F."/>
            <person name="Kauserud H."/>
        </authorList>
    </citation>
    <scope>NUCLEOTIDE SEQUENCE</scope>
    <source>
        <strain evidence="1">9284</strain>
    </source>
</reference>
<accession>A0AAD7BZP4</accession>
<sequence length="411" mass="45665">MSPEDGPVLPQELLDLVIDHLADDLQTLRSCALVSSSVLQYSRVHIFSRLRVGPLNKDNLRDGPLDGDHAIGTLLKLFRHSPTVAARVKSLHLWDNIMRRFSWISAEATPHPVAQFSSFLVSLTRLCITIESGFVHWANISPAMRTSIRATVALPNLTCLEIAGMYGLPYTLLAHCPALRSITLKWSTFDERDDHDFASTLAACAGSPRIELENLDLELDSSVLRRLARWILLPESPLDVTRLSTFTCVCDHPSDSAVLQQLIDAAEPALQSLRLQNVANPLDLHALAQLRTLEFAHELPLEPRVTWLRNHIIFPLPPRTLDLVLHVITPRTGAWAPMMDLIGADRALSLLPPCVAGISVVLAGSNVDRPRWGAPELELVDVSSEYSGSMPALRDRQMREGREPFHVLRHA</sequence>
<evidence type="ECO:0008006" key="3">
    <source>
        <dbReference type="Google" id="ProtNLM"/>
    </source>
</evidence>
<proteinExistence type="predicted"/>
<name>A0AAD7BZP4_9AGAR</name>
<dbReference type="AlphaFoldDB" id="A0AAD7BZP4"/>
<evidence type="ECO:0000313" key="2">
    <source>
        <dbReference type="Proteomes" id="UP001221142"/>
    </source>
</evidence>
<comment type="caution">
    <text evidence="1">The sequence shown here is derived from an EMBL/GenBank/DDBJ whole genome shotgun (WGS) entry which is preliminary data.</text>
</comment>